<dbReference type="InterPro" id="IPR013744">
    <property type="entry name" value="SidJ"/>
</dbReference>
<dbReference type="Pfam" id="PF08538">
    <property type="entry name" value="DUF1749"/>
    <property type="match status" value="1"/>
</dbReference>
<evidence type="ECO:0000313" key="1">
    <source>
        <dbReference type="EMBL" id="KAI9633279.1"/>
    </source>
</evidence>
<accession>A0AA38H664</accession>
<sequence length="315" mass="34244">MAPLAGELTLFAVEKFKYPVFTSGDLSSTKCIAFIGGLTAGLGTIPYAAKLSAALKEKGWKLVQFHWSSAYDGYESHDLTTDARETTALARHLADAANTAGMTDLIWMGNSTGCQDIAKYLSTRNDQNSNSIVKGGILQAPVSDRESVAHNEETNVMSAEEAATIMREAGKAESMIAEHGDEVAPQLRAEAGGKMTWKRLHSLYALGGDDDYFSSDLPTSPHDNTAGHAHPLSTSFGQFTVPTLALWSERDQFAWSGFDTARTRMRRWAEACPPDAPLSWAVIDGADHEVTDEEVQEGMIVVVFAWLEKIGVMKH</sequence>
<evidence type="ECO:0000313" key="2">
    <source>
        <dbReference type="Proteomes" id="UP001164286"/>
    </source>
</evidence>
<gene>
    <name evidence="1" type="ORF">MKK02DRAFT_18446</name>
</gene>
<dbReference type="AlphaFoldDB" id="A0AA38H664"/>
<dbReference type="RefSeq" id="XP_052943056.1">
    <property type="nucleotide sequence ID" value="XM_053085949.1"/>
</dbReference>
<dbReference type="SUPFAM" id="SSF53474">
    <property type="entry name" value="alpha/beta-Hydrolases"/>
    <property type="match status" value="1"/>
</dbReference>
<keyword evidence="2" id="KW-1185">Reference proteome</keyword>
<dbReference type="InterPro" id="IPR029058">
    <property type="entry name" value="AB_hydrolase_fold"/>
</dbReference>
<dbReference type="Gene3D" id="3.40.50.1820">
    <property type="entry name" value="alpha/beta hydrolase"/>
    <property type="match status" value="1"/>
</dbReference>
<dbReference type="Proteomes" id="UP001164286">
    <property type="component" value="Unassembled WGS sequence"/>
</dbReference>
<dbReference type="PANTHER" id="PTHR31591:SF1">
    <property type="entry name" value="UPF0613 PROTEIN PB24D3.06C"/>
    <property type="match status" value="1"/>
</dbReference>
<dbReference type="EMBL" id="JAKWFO010000011">
    <property type="protein sequence ID" value="KAI9633279.1"/>
    <property type="molecule type" value="Genomic_DNA"/>
</dbReference>
<organism evidence="1 2">
    <name type="scientific">Dioszegia hungarica</name>
    <dbReference type="NCBI Taxonomy" id="4972"/>
    <lineage>
        <taxon>Eukaryota</taxon>
        <taxon>Fungi</taxon>
        <taxon>Dikarya</taxon>
        <taxon>Basidiomycota</taxon>
        <taxon>Agaricomycotina</taxon>
        <taxon>Tremellomycetes</taxon>
        <taxon>Tremellales</taxon>
        <taxon>Bulleribasidiaceae</taxon>
        <taxon>Dioszegia</taxon>
    </lineage>
</organism>
<evidence type="ECO:0008006" key="3">
    <source>
        <dbReference type="Google" id="ProtNLM"/>
    </source>
</evidence>
<protein>
    <recommendedName>
        <fullName evidence="3">Alpha/beta-hydrolase</fullName>
    </recommendedName>
</protein>
<dbReference type="PANTHER" id="PTHR31591">
    <property type="entry name" value="UPF0613 PROTEIN PB24D3.06C"/>
    <property type="match status" value="1"/>
</dbReference>
<name>A0AA38H664_9TREE</name>
<proteinExistence type="predicted"/>
<reference evidence="1" key="1">
    <citation type="journal article" date="2022" name="G3 (Bethesda)">
        <title>High quality genome of the basidiomycete yeast Dioszegia hungarica PDD-24b-2 isolated from cloud water.</title>
        <authorList>
            <person name="Jarrige D."/>
            <person name="Haridas S."/>
            <person name="Bleykasten-Grosshans C."/>
            <person name="Joly M."/>
            <person name="Nadalig T."/>
            <person name="Sancelme M."/>
            <person name="Vuilleumier S."/>
            <person name="Grigoriev I.V."/>
            <person name="Amato P."/>
            <person name="Bringel F."/>
        </authorList>
    </citation>
    <scope>NUCLEOTIDE SEQUENCE</scope>
    <source>
        <strain evidence="1">PDD-24b-2</strain>
    </source>
</reference>
<dbReference type="GeneID" id="77725150"/>
<comment type="caution">
    <text evidence="1">The sequence shown here is derived from an EMBL/GenBank/DDBJ whole genome shotgun (WGS) entry which is preliminary data.</text>
</comment>